<comment type="similarity">
    <text evidence="2 11">Belongs to the UDP-glycosyltransferase family.</text>
</comment>
<dbReference type="SUPFAM" id="SSF53756">
    <property type="entry name" value="UDP-Glycosyltransferase/glycogen phosphorylase"/>
    <property type="match status" value="1"/>
</dbReference>
<evidence type="ECO:0000256" key="6">
    <source>
        <dbReference type="ARBA" id="ARBA00022824"/>
    </source>
</evidence>
<dbReference type="GeneID" id="117653709"/>
<evidence type="ECO:0000313" key="13">
    <source>
        <dbReference type="Proteomes" id="UP000515158"/>
    </source>
</evidence>
<dbReference type="PANTHER" id="PTHR48043">
    <property type="entry name" value="EG:EG0003.4 PROTEIN-RELATED"/>
    <property type="match status" value="1"/>
</dbReference>
<dbReference type="AlphaFoldDB" id="A0A6P9ABC7"/>
<accession>A0A6P9ABC7</accession>
<dbReference type="PROSITE" id="PS00375">
    <property type="entry name" value="UDPGT"/>
    <property type="match status" value="1"/>
</dbReference>
<dbReference type="GO" id="GO:0008194">
    <property type="term" value="F:UDP-glycosyltransferase activity"/>
    <property type="evidence" value="ECO:0007669"/>
    <property type="project" value="InterPro"/>
</dbReference>
<organism evidence="14">
    <name type="scientific">Thrips palmi</name>
    <name type="common">Melon thrips</name>
    <dbReference type="NCBI Taxonomy" id="161013"/>
    <lineage>
        <taxon>Eukaryota</taxon>
        <taxon>Metazoa</taxon>
        <taxon>Ecdysozoa</taxon>
        <taxon>Arthropoda</taxon>
        <taxon>Hexapoda</taxon>
        <taxon>Insecta</taxon>
        <taxon>Pterygota</taxon>
        <taxon>Neoptera</taxon>
        <taxon>Paraneoptera</taxon>
        <taxon>Thysanoptera</taxon>
        <taxon>Terebrantia</taxon>
        <taxon>Thripoidea</taxon>
        <taxon>Thripidae</taxon>
        <taxon>Thrips</taxon>
    </lineage>
</organism>
<dbReference type="InterPro" id="IPR050271">
    <property type="entry name" value="UDP-glycosyltransferase"/>
</dbReference>
<evidence type="ECO:0000256" key="12">
    <source>
        <dbReference type="SAM" id="Phobius"/>
    </source>
</evidence>
<sequence length="540" mass="60349">MYKSSLRNLDDRVACSNVTMARVALAVLLVAVAVAPPADALRILGIFPIQARSHNIMFKGTLHALVDSGHEVVDLSPYPLKTPRSNYTDVDLSKVLPSLVNTMNFEELTALTRVGLYDLIRQNVGAELCRKVFQTKQFQDIMSGAYGKFDVVFTEIVGTDCFSVVAHKMQVPLISIATQPDFSQIHERMGSVDNPSYLVTTYEALTGRMNLWQRCRNVFAYFSNIFLVKWWFEYPSDIVLREFFGEDTPPISELIKNTSLVMVNRHVSINPARPSNPNVIEVAGIHIREKPNVSNIPPAIRKWMDEAEHGVVYFSLGSLVRSDTLPKSSVRALLAAFAALPQRVLWKYEDSSLELPPNVRIAAWLPQSDVLAHPKVMVFMTHGGLMGTSEALSLGVPMIGIPVFADQGPNILQYEELGIARLLDHRDISKETVLAAIREFTTSNKYRERAREVAALYADRPRTAAQEVVWWTEYVVRHKGARHLRPLSADLPLHQYLLLDVIAVFLAAVVTVLAVVSTVLKKVLRIVSATQPPRSKAKTQ</sequence>
<keyword evidence="3 11" id="KW-0328">Glycosyltransferase</keyword>
<evidence type="ECO:0000256" key="3">
    <source>
        <dbReference type="ARBA" id="ARBA00022676"/>
    </source>
</evidence>
<dbReference type="InterPro" id="IPR035595">
    <property type="entry name" value="UDP_glycos_trans_CS"/>
</dbReference>
<keyword evidence="13" id="KW-1185">Reference proteome</keyword>
<evidence type="ECO:0000256" key="9">
    <source>
        <dbReference type="ARBA" id="ARBA00023180"/>
    </source>
</evidence>
<proteinExistence type="inferred from homology"/>
<dbReference type="KEGG" id="tpal:117653709"/>
<dbReference type="OrthoDB" id="5835829at2759"/>
<gene>
    <name evidence="14" type="primary">LOC117653709</name>
</gene>
<keyword evidence="7 12" id="KW-1133">Transmembrane helix</keyword>
<dbReference type="Proteomes" id="UP000515158">
    <property type="component" value="Unplaced"/>
</dbReference>
<keyword evidence="9" id="KW-0325">Glycoprotein</keyword>
<dbReference type="CDD" id="cd03784">
    <property type="entry name" value="GT1_Gtf-like"/>
    <property type="match status" value="1"/>
</dbReference>
<evidence type="ECO:0000256" key="5">
    <source>
        <dbReference type="ARBA" id="ARBA00022692"/>
    </source>
</evidence>
<dbReference type="InterPro" id="IPR002213">
    <property type="entry name" value="UDP_glucos_trans"/>
</dbReference>
<evidence type="ECO:0000256" key="10">
    <source>
        <dbReference type="ARBA" id="ARBA00046288"/>
    </source>
</evidence>
<feature type="transmembrane region" description="Helical" evidence="12">
    <location>
        <begin position="496"/>
        <end position="520"/>
    </location>
</feature>
<dbReference type="Pfam" id="PF00201">
    <property type="entry name" value="UDPGT"/>
    <property type="match status" value="1"/>
</dbReference>
<comment type="subcellular location">
    <subcellularLocation>
        <location evidence="10">Endomembrane system</location>
        <topology evidence="10">Single-pass type I membrane protein</topology>
    </subcellularLocation>
    <subcellularLocation>
        <location evidence="1">Endoplasmic reticulum</location>
    </subcellularLocation>
</comment>
<dbReference type="RefSeq" id="XP_034255447.1">
    <property type="nucleotide sequence ID" value="XM_034399556.1"/>
</dbReference>
<dbReference type="FunFam" id="3.40.50.2000:FF:000050">
    <property type="entry name" value="UDP-glucuronosyltransferase"/>
    <property type="match status" value="1"/>
</dbReference>
<keyword evidence="8 12" id="KW-0472">Membrane</keyword>
<keyword evidence="4 11" id="KW-0808">Transferase</keyword>
<dbReference type="Gene3D" id="3.40.50.2000">
    <property type="entry name" value="Glycogen Phosphorylase B"/>
    <property type="match status" value="1"/>
</dbReference>
<evidence type="ECO:0000256" key="8">
    <source>
        <dbReference type="ARBA" id="ARBA00023136"/>
    </source>
</evidence>
<reference evidence="14" key="1">
    <citation type="submission" date="2025-08" db="UniProtKB">
        <authorList>
            <consortium name="RefSeq"/>
        </authorList>
    </citation>
    <scope>IDENTIFICATION</scope>
    <source>
        <tissue evidence="14">Total insect</tissue>
    </source>
</reference>
<dbReference type="PANTHER" id="PTHR48043:SF145">
    <property type="entry name" value="FI06409P-RELATED"/>
    <property type="match status" value="1"/>
</dbReference>
<dbReference type="GO" id="GO:0005783">
    <property type="term" value="C:endoplasmic reticulum"/>
    <property type="evidence" value="ECO:0007669"/>
    <property type="project" value="UniProtKB-SubCell"/>
</dbReference>
<evidence type="ECO:0000256" key="11">
    <source>
        <dbReference type="RuleBase" id="RU003718"/>
    </source>
</evidence>
<evidence type="ECO:0000256" key="2">
    <source>
        <dbReference type="ARBA" id="ARBA00009995"/>
    </source>
</evidence>
<keyword evidence="6" id="KW-0256">Endoplasmic reticulum</keyword>
<evidence type="ECO:0000256" key="7">
    <source>
        <dbReference type="ARBA" id="ARBA00022989"/>
    </source>
</evidence>
<keyword evidence="5 12" id="KW-0812">Transmembrane</keyword>
<dbReference type="InParanoid" id="A0A6P9ABC7"/>
<evidence type="ECO:0000256" key="1">
    <source>
        <dbReference type="ARBA" id="ARBA00004240"/>
    </source>
</evidence>
<evidence type="ECO:0000313" key="14">
    <source>
        <dbReference type="RefSeq" id="XP_034255447.1"/>
    </source>
</evidence>
<protein>
    <submittedName>
        <fullName evidence="14">UDP-glucuronosyltransferase 2B15-like</fullName>
    </submittedName>
</protein>
<evidence type="ECO:0000256" key="4">
    <source>
        <dbReference type="ARBA" id="ARBA00022679"/>
    </source>
</evidence>
<name>A0A6P9ABC7_THRPL</name>
<dbReference type="FunCoup" id="A0A6P9ABC7">
    <property type="interactions" value="164"/>
</dbReference>